<dbReference type="RefSeq" id="WP_021331449.1">
    <property type="nucleotide sequence ID" value="NZ_AUZJ01000066.1"/>
</dbReference>
<sequence length="165" mass="18928">MIKNKSEFKGRHIEDMRNAFEHRALWLYVLYKEAVSAGLSEDFARKAIKKCGNFHGAHKFTHTDDFEIFHKEFVNDNVKDIFQMEDTCTERDLSVDFHYCPLVSAWKKIGASDDEIALLCDIAMDGDRGICEVLGLDFKLGKTIAKGDPICEIRIKQPNKHNTES</sequence>
<evidence type="ECO:0000313" key="2">
    <source>
        <dbReference type="EMBL" id="ERJ98470.1"/>
    </source>
</evidence>
<gene>
    <name evidence="2" type="ORF">HMPREF0860_0331</name>
    <name evidence="1" type="ORF">HMPREF1325_1740</name>
</gene>
<keyword evidence="4" id="KW-1185">Reference proteome</keyword>
<dbReference type="PATRIC" id="fig|1125725.3.peg.2494"/>
<evidence type="ECO:0000313" key="4">
    <source>
        <dbReference type="Proteomes" id="UP000016646"/>
    </source>
</evidence>
<comment type="caution">
    <text evidence="1">The sequence shown here is derived from an EMBL/GenBank/DDBJ whole genome shotgun (WGS) entry which is preliminary data.</text>
</comment>
<dbReference type="EMBL" id="AUZJ01000066">
    <property type="protein sequence ID" value="ERF59557.1"/>
    <property type="molecule type" value="Genomic_DNA"/>
</dbReference>
<name>U1F6F2_TRESO</name>
<dbReference type="Pfam" id="PF14196">
    <property type="entry name" value="ATC_hydrolase"/>
    <property type="match status" value="1"/>
</dbReference>
<protein>
    <submittedName>
        <fullName evidence="1">L-2-amino-thiazoline-4-carboxylic acid hydrolase</fullName>
    </submittedName>
</protein>
<keyword evidence="1" id="KW-0378">Hydrolase</keyword>
<evidence type="ECO:0000313" key="3">
    <source>
        <dbReference type="Proteomes" id="UP000016412"/>
    </source>
</evidence>
<organism evidence="1 3">
    <name type="scientific">Treponema socranskii subsp. socranskii VPI DR56BR1116 = ATCC 35536</name>
    <dbReference type="NCBI Taxonomy" id="1125725"/>
    <lineage>
        <taxon>Bacteria</taxon>
        <taxon>Pseudomonadati</taxon>
        <taxon>Spirochaetota</taxon>
        <taxon>Spirochaetia</taxon>
        <taxon>Spirochaetales</taxon>
        <taxon>Treponemataceae</taxon>
        <taxon>Treponema</taxon>
    </lineage>
</organism>
<accession>U1F6F2</accession>
<dbReference type="eggNOG" id="ENOG502ZWQQ">
    <property type="taxonomic scope" value="Bacteria"/>
</dbReference>
<reference evidence="3 4" key="1">
    <citation type="submission" date="2013-08" db="EMBL/GenBank/DDBJ databases">
        <authorList>
            <person name="Durkin A.S."/>
            <person name="Haft D.R."/>
            <person name="McCorrison J."/>
            <person name="Torralba M."/>
            <person name="Gillis M."/>
            <person name="Haft D.H."/>
            <person name="Methe B."/>
            <person name="Sutton G."/>
            <person name="Nelson K.E."/>
        </authorList>
    </citation>
    <scope>NUCLEOTIDE SEQUENCE [LARGE SCALE GENOMIC DNA]</scope>
    <source>
        <strain evidence="2 4">ATCC 35536</strain>
        <strain evidence="1 3">VPI DR56BR1116</strain>
    </source>
</reference>
<dbReference type="EMBL" id="AVQI01000080">
    <property type="protein sequence ID" value="ERJ98470.1"/>
    <property type="molecule type" value="Genomic_DNA"/>
</dbReference>
<dbReference type="Proteomes" id="UP000016412">
    <property type="component" value="Unassembled WGS sequence"/>
</dbReference>
<evidence type="ECO:0000313" key="1">
    <source>
        <dbReference type="EMBL" id="ERF59557.1"/>
    </source>
</evidence>
<dbReference type="OrthoDB" id="5454254at2"/>
<dbReference type="GO" id="GO:0016787">
    <property type="term" value="F:hydrolase activity"/>
    <property type="evidence" value="ECO:0007669"/>
    <property type="project" value="UniProtKB-KW"/>
</dbReference>
<dbReference type="Proteomes" id="UP000016646">
    <property type="component" value="Unassembled WGS sequence"/>
</dbReference>
<dbReference type="STRING" id="1125725.HMPREF1325_1740"/>
<dbReference type="InterPro" id="IPR026002">
    <property type="entry name" value="ATC_hydrolase-like"/>
</dbReference>
<dbReference type="AlphaFoldDB" id="U1F6F2"/>
<proteinExistence type="predicted"/>